<evidence type="ECO:0000256" key="3">
    <source>
        <dbReference type="ARBA" id="ARBA00022989"/>
    </source>
</evidence>
<keyword evidence="3 5" id="KW-1133">Transmembrane helix</keyword>
<reference evidence="6 7" key="1">
    <citation type="submission" date="2020-04" db="EMBL/GenBank/DDBJ databases">
        <authorList>
            <person name="Hitch T.C.A."/>
            <person name="Wylensek D."/>
            <person name="Clavel T."/>
        </authorList>
    </citation>
    <scope>NUCLEOTIDE SEQUENCE [LARGE SCALE GENOMIC DNA]</scope>
    <source>
        <strain evidence="6 7">WB01_D5_05</strain>
    </source>
</reference>
<gene>
    <name evidence="6" type="ORF">HF838_23045</name>
</gene>
<evidence type="ECO:0000313" key="7">
    <source>
        <dbReference type="Proteomes" id="UP000561326"/>
    </source>
</evidence>
<dbReference type="SUPFAM" id="SSF144083">
    <property type="entry name" value="Magnesium transport protein CorA, transmembrane region"/>
    <property type="match status" value="1"/>
</dbReference>
<dbReference type="InterPro" id="IPR002523">
    <property type="entry name" value="MgTranspt_CorA/ZnTranspt_ZntB"/>
</dbReference>
<dbReference type="GO" id="GO:0016020">
    <property type="term" value="C:membrane"/>
    <property type="evidence" value="ECO:0007669"/>
    <property type="project" value="UniProtKB-SubCell"/>
</dbReference>
<evidence type="ECO:0000256" key="1">
    <source>
        <dbReference type="ARBA" id="ARBA00004141"/>
    </source>
</evidence>
<organism evidence="6 7">
    <name type="scientific">Aneurinibacillus aneurinilyticus</name>
    <name type="common">Bacillus aneurinolyticus</name>
    <dbReference type="NCBI Taxonomy" id="1391"/>
    <lineage>
        <taxon>Bacteria</taxon>
        <taxon>Bacillati</taxon>
        <taxon>Bacillota</taxon>
        <taxon>Bacilli</taxon>
        <taxon>Bacillales</taxon>
        <taxon>Paenibacillaceae</taxon>
        <taxon>Aneurinibacillus group</taxon>
        <taxon>Aneurinibacillus</taxon>
    </lineage>
</organism>
<evidence type="ECO:0000256" key="4">
    <source>
        <dbReference type="ARBA" id="ARBA00023136"/>
    </source>
</evidence>
<dbReference type="GeneID" id="92842076"/>
<evidence type="ECO:0000256" key="5">
    <source>
        <dbReference type="SAM" id="Phobius"/>
    </source>
</evidence>
<dbReference type="PANTHER" id="PTHR47891">
    <property type="entry name" value="TRANSPORTER-RELATED"/>
    <property type="match status" value="1"/>
</dbReference>
<dbReference type="PANTHER" id="PTHR47891:SF2">
    <property type="entry name" value="MAGNESIUM AND COBALT TRANSPORTER"/>
    <property type="match status" value="1"/>
</dbReference>
<dbReference type="Pfam" id="PF01544">
    <property type="entry name" value="CorA"/>
    <property type="match status" value="1"/>
</dbReference>
<name>A0A848CU38_ANEAE</name>
<comment type="caution">
    <text evidence="6">The sequence shown here is derived from an EMBL/GenBank/DDBJ whole genome shotgun (WGS) entry which is preliminary data.</text>
</comment>
<keyword evidence="4 5" id="KW-0472">Membrane</keyword>
<dbReference type="Proteomes" id="UP000561326">
    <property type="component" value="Unassembled WGS sequence"/>
</dbReference>
<keyword evidence="2 5" id="KW-0812">Transmembrane</keyword>
<comment type="subcellular location">
    <subcellularLocation>
        <location evidence="1">Membrane</location>
        <topology evidence="1">Multi-pass membrane protein</topology>
    </subcellularLocation>
</comment>
<evidence type="ECO:0000256" key="2">
    <source>
        <dbReference type="ARBA" id="ARBA00022692"/>
    </source>
</evidence>
<dbReference type="InterPro" id="IPR045863">
    <property type="entry name" value="CorA_TM1_TM2"/>
</dbReference>
<dbReference type="EMBL" id="JABAGO010000065">
    <property type="protein sequence ID" value="NMF01085.1"/>
    <property type="molecule type" value="Genomic_DNA"/>
</dbReference>
<dbReference type="Gene3D" id="1.20.58.340">
    <property type="entry name" value="Magnesium transport protein CorA, transmembrane region"/>
    <property type="match status" value="1"/>
</dbReference>
<dbReference type="GO" id="GO:0046873">
    <property type="term" value="F:metal ion transmembrane transporter activity"/>
    <property type="evidence" value="ECO:0007669"/>
    <property type="project" value="InterPro"/>
</dbReference>
<evidence type="ECO:0000313" key="6">
    <source>
        <dbReference type="EMBL" id="NMF01085.1"/>
    </source>
</evidence>
<feature type="transmembrane region" description="Helical" evidence="5">
    <location>
        <begin position="42"/>
        <end position="64"/>
    </location>
</feature>
<proteinExistence type="predicted"/>
<dbReference type="AlphaFoldDB" id="A0A848CU38"/>
<feature type="transmembrane region" description="Helical" evidence="5">
    <location>
        <begin position="12"/>
        <end position="30"/>
    </location>
</feature>
<sequence>MIQNNVNRVLKLLAAITIILSVPTMIASIYRMIVPLPFQNKLYAFWLVISIIFAMTGLFAFVFYKKHYFTH</sequence>
<dbReference type="InterPro" id="IPR047199">
    <property type="entry name" value="CorA-like"/>
</dbReference>
<protein>
    <submittedName>
        <fullName evidence="6">Uncharacterized protein</fullName>
    </submittedName>
</protein>
<accession>A0A848CU38</accession>
<dbReference type="RefSeq" id="WP_021623868.1">
    <property type="nucleotide sequence ID" value="NZ_CABKST010000238.1"/>
</dbReference>